<reference evidence="1 2" key="1">
    <citation type="submission" date="2014-11" db="EMBL/GenBank/DDBJ databases">
        <title>Draft Genome Sequence of Brevibacterium linens AE038-8.</title>
        <authorList>
            <person name="Maizel D."/>
            <person name="Utturkar S.M."/>
            <person name="Brown S.D."/>
            <person name="Ferrero M."/>
            <person name="Rosen B.P."/>
        </authorList>
    </citation>
    <scope>NUCLEOTIDE SEQUENCE [LARGE SCALE GENOMIC DNA]</scope>
    <source>
        <strain evidence="1 2">AE038-8</strain>
    </source>
</reference>
<dbReference type="Proteomes" id="UP000031488">
    <property type="component" value="Unassembled WGS sequence"/>
</dbReference>
<dbReference type="AlphaFoldDB" id="A0A0B9ATF3"/>
<proteinExistence type="predicted"/>
<dbReference type="PATRIC" id="fig|1703.6.peg.129"/>
<name>A0A0B9ATF3_BRELN</name>
<comment type="caution">
    <text evidence="1">The sequence shown here is derived from an EMBL/GenBank/DDBJ whole genome shotgun (WGS) entry which is preliminary data.</text>
</comment>
<keyword evidence="2" id="KW-1185">Reference proteome</keyword>
<dbReference type="EMBL" id="JTJZ01000010">
    <property type="protein sequence ID" value="KHS54183.1"/>
    <property type="molecule type" value="Genomic_DNA"/>
</dbReference>
<dbReference type="OrthoDB" id="4317400at2"/>
<dbReference type="RefSeq" id="WP_039206401.1">
    <property type="nucleotide sequence ID" value="NZ_JTJZ01000010.1"/>
</dbReference>
<organism evidence="1 2">
    <name type="scientific">Brevibacterium linens</name>
    <dbReference type="NCBI Taxonomy" id="1703"/>
    <lineage>
        <taxon>Bacteria</taxon>
        <taxon>Bacillati</taxon>
        <taxon>Actinomycetota</taxon>
        <taxon>Actinomycetes</taxon>
        <taxon>Micrococcales</taxon>
        <taxon>Brevibacteriaceae</taxon>
        <taxon>Brevibacterium</taxon>
    </lineage>
</organism>
<evidence type="ECO:0000313" key="2">
    <source>
        <dbReference type="Proteomes" id="UP000031488"/>
    </source>
</evidence>
<accession>A0A0B9ATF3</accession>
<sequence length="351" mass="38436">MALYPVPWFTTGGIEGEGGAENYGELARAATYAGTMAATGIIEPADFRVTALPTPGAAVRVHKGSAVIKSTYPGVFGQSYVVQERDYTDVPVAATGSSGGATKYVYLLIEDTQFTGQPPESVEDGPYNSYHVTTTLPQFQPYLLLAKINQPASRADIQPSMIEDLREVANPIVGQFTFARPRLMADDDPRQNLLTARFKGANGEWYGEYFPGGDGSPNETRQFIPQRATHMSVRADWLAIRGVSGLNCHGRYWLEYGDEYRNHTWPGGRQLEFATQQFAFDTTGTQGSYRLNWALMDQVPIPKKLRGKTIRFAFKAGVSDDADRDGVMMNALSGLGLDVTFSMAPVDSDTI</sequence>
<gene>
    <name evidence="1" type="ORF">AE0388_0007</name>
</gene>
<protein>
    <submittedName>
        <fullName evidence="1">Uncharacterized protein</fullName>
    </submittedName>
</protein>
<evidence type="ECO:0000313" key="1">
    <source>
        <dbReference type="EMBL" id="KHS54183.1"/>
    </source>
</evidence>